<name>A0ABY9M7S4_9BURK</name>
<dbReference type="Proteomes" id="UP001234798">
    <property type="component" value="Chromosome"/>
</dbReference>
<proteinExistence type="predicted"/>
<keyword evidence="2" id="KW-1185">Reference proteome</keyword>
<reference evidence="1 2" key="1">
    <citation type="submission" date="2023-08" db="EMBL/GenBank/DDBJ databases">
        <title>Achromobacter seleniivolatilans sp. nov., isolated from seleniferous soil.</title>
        <authorList>
            <person name="Zhang S."/>
            <person name="Li K."/>
            <person name="Peng J."/>
            <person name="Zhao Q."/>
            <person name="Wang H."/>
            <person name="Guo Y."/>
        </authorList>
    </citation>
    <scope>NUCLEOTIDE SEQUENCE [LARGE SCALE GENOMIC DNA]</scope>
    <source>
        <strain evidence="1 2">R39</strain>
    </source>
</reference>
<evidence type="ECO:0000313" key="2">
    <source>
        <dbReference type="Proteomes" id="UP001234798"/>
    </source>
</evidence>
<organism evidence="1 2">
    <name type="scientific">Achromobacter seleniivolatilans</name>
    <dbReference type="NCBI Taxonomy" id="3047478"/>
    <lineage>
        <taxon>Bacteria</taxon>
        <taxon>Pseudomonadati</taxon>
        <taxon>Pseudomonadota</taxon>
        <taxon>Betaproteobacteria</taxon>
        <taxon>Burkholderiales</taxon>
        <taxon>Alcaligenaceae</taxon>
        <taxon>Achromobacter</taxon>
    </lineage>
</organism>
<protein>
    <submittedName>
        <fullName evidence="1">Uncharacterized protein</fullName>
    </submittedName>
</protein>
<dbReference type="RefSeq" id="WP_306948682.1">
    <property type="nucleotide sequence ID" value="NZ_CP132976.1"/>
</dbReference>
<dbReference type="EMBL" id="CP132976">
    <property type="protein sequence ID" value="WMD23064.1"/>
    <property type="molecule type" value="Genomic_DNA"/>
</dbReference>
<sequence length="109" mass="11391">MKAPLIIRSDGRDVRFCIGAGPDDLDAADALAANPLAPPEVLISAAEDRVARIKDLAAPFGYIPADGMEPVPADVMGDFVSALGALAAEAGQLLEHGAFLRHRKSRGEE</sequence>
<accession>A0ABY9M7S4</accession>
<gene>
    <name evidence="1" type="ORF">RAS12_12020</name>
</gene>
<evidence type="ECO:0000313" key="1">
    <source>
        <dbReference type="EMBL" id="WMD23064.1"/>
    </source>
</evidence>